<dbReference type="InterPro" id="IPR013968">
    <property type="entry name" value="PKS_KR"/>
</dbReference>
<dbReference type="InterPro" id="IPR001031">
    <property type="entry name" value="Thioesterase"/>
</dbReference>
<feature type="active site" description="Proton donor; for dehydratase activity" evidence="5">
    <location>
        <position position="1067"/>
    </location>
</feature>
<feature type="domain" description="Ketosynthase family 3 (KS3)" evidence="6">
    <location>
        <begin position="3"/>
        <end position="418"/>
    </location>
</feature>
<evidence type="ECO:0000313" key="8">
    <source>
        <dbReference type="EMBL" id="KAF7341189.1"/>
    </source>
</evidence>
<dbReference type="Gene3D" id="3.40.50.1820">
    <property type="entry name" value="alpha/beta hydrolase"/>
    <property type="match status" value="1"/>
</dbReference>
<evidence type="ECO:0000313" key="9">
    <source>
        <dbReference type="Proteomes" id="UP000620124"/>
    </source>
</evidence>
<keyword evidence="2" id="KW-0597">Phosphoprotein</keyword>
<dbReference type="InterPro" id="IPR049900">
    <property type="entry name" value="PKS_mFAS_DH"/>
</dbReference>
<dbReference type="SUPFAM" id="SSF53901">
    <property type="entry name" value="Thiolase-like"/>
    <property type="match status" value="1"/>
</dbReference>
<dbReference type="Gene3D" id="3.40.50.720">
    <property type="entry name" value="NAD(P)-binding Rossmann-like Domain"/>
    <property type="match status" value="1"/>
</dbReference>
<proteinExistence type="predicted"/>
<dbReference type="InterPro" id="IPR014031">
    <property type="entry name" value="Ketoacyl_synth_C"/>
</dbReference>
<dbReference type="InterPro" id="IPR049551">
    <property type="entry name" value="PKS_DH_C"/>
</dbReference>
<name>A0A8H6XIB3_9AGAR</name>
<dbReference type="Pfam" id="PF08659">
    <property type="entry name" value="KR"/>
    <property type="match status" value="1"/>
</dbReference>
<dbReference type="Gene3D" id="3.40.366.10">
    <property type="entry name" value="Malonyl-Coenzyme A Acyl Carrier Protein, domain 2"/>
    <property type="match status" value="1"/>
</dbReference>
<dbReference type="GO" id="GO:0044550">
    <property type="term" value="P:secondary metabolite biosynthetic process"/>
    <property type="evidence" value="ECO:0007669"/>
    <property type="project" value="UniProtKB-ARBA"/>
</dbReference>
<dbReference type="Gene3D" id="3.10.129.110">
    <property type="entry name" value="Polyketide synthase dehydratase"/>
    <property type="match status" value="1"/>
</dbReference>
<dbReference type="InterPro" id="IPR036291">
    <property type="entry name" value="NAD(P)-bd_dom_sf"/>
</dbReference>
<dbReference type="Pfam" id="PF02801">
    <property type="entry name" value="Ketoacyl-synt_C"/>
    <property type="match status" value="1"/>
</dbReference>
<protein>
    <submittedName>
        <fullName evidence="8">Polyketide synthase</fullName>
    </submittedName>
</protein>
<dbReference type="InterPro" id="IPR050091">
    <property type="entry name" value="PKS_NRPS_Biosynth_Enz"/>
</dbReference>
<dbReference type="PROSITE" id="PS52019">
    <property type="entry name" value="PKS_MFAS_DH"/>
    <property type="match status" value="1"/>
</dbReference>
<dbReference type="PANTHER" id="PTHR43775:SF37">
    <property type="entry name" value="SI:DKEY-61P9.11"/>
    <property type="match status" value="1"/>
</dbReference>
<dbReference type="Gene3D" id="3.40.50.150">
    <property type="entry name" value="Vaccinia Virus protein VP39"/>
    <property type="match status" value="1"/>
</dbReference>
<evidence type="ECO:0000256" key="1">
    <source>
        <dbReference type="ARBA" id="ARBA00022450"/>
    </source>
</evidence>
<dbReference type="Pfam" id="PF00698">
    <property type="entry name" value="Acyl_transf_1"/>
    <property type="match status" value="1"/>
</dbReference>
<dbReference type="Proteomes" id="UP000620124">
    <property type="component" value="Unassembled WGS sequence"/>
</dbReference>
<evidence type="ECO:0000256" key="5">
    <source>
        <dbReference type="PROSITE-ProRule" id="PRU01363"/>
    </source>
</evidence>
<dbReference type="SMART" id="SM00827">
    <property type="entry name" value="PKS_AT"/>
    <property type="match status" value="1"/>
</dbReference>
<feature type="region of interest" description="C-terminal hotdog fold" evidence="5">
    <location>
        <begin position="1008"/>
        <end position="1153"/>
    </location>
</feature>
<evidence type="ECO:0000256" key="3">
    <source>
        <dbReference type="ARBA" id="ARBA00022679"/>
    </source>
</evidence>
<dbReference type="SMART" id="SM00822">
    <property type="entry name" value="PKS_KR"/>
    <property type="match status" value="1"/>
</dbReference>
<dbReference type="SMART" id="SM00826">
    <property type="entry name" value="PKS_DH"/>
    <property type="match status" value="1"/>
</dbReference>
<dbReference type="Pfam" id="PF16197">
    <property type="entry name" value="KAsynt_C_assoc"/>
    <property type="match status" value="1"/>
</dbReference>
<dbReference type="SUPFAM" id="SSF53335">
    <property type="entry name" value="S-adenosyl-L-methionine-dependent methyltransferases"/>
    <property type="match status" value="1"/>
</dbReference>
<dbReference type="PANTHER" id="PTHR43775">
    <property type="entry name" value="FATTY ACID SYNTHASE"/>
    <property type="match status" value="1"/>
</dbReference>
<dbReference type="InterPro" id="IPR016036">
    <property type="entry name" value="Malonyl_transacylase_ACP-bd"/>
</dbReference>
<evidence type="ECO:0000256" key="4">
    <source>
        <dbReference type="ARBA" id="ARBA00023268"/>
    </source>
</evidence>
<evidence type="ECO:0000259" key="7">
    <source>
        <dbReference type="PROSITE" id="PS52019"/>
    </source>
</evidence>
<accession>A0A8H6XIB3</accession>
<dbReference type="InterPro" id="IPR001227">
    <property type="entry name" value="Ac_transferase_dom_sf"/>
</dbReference>
<feature type="region of interest" description="N-terminal hotdog fold" evidence="5">
    <location>
        <begin position="880"/>
        <end position="994"/>
    </location>
</feature>
<sequence>MELDKIAIVGQAVQLPSGSTSSVDLDYTSFWDFLMRGEKAYEPLDNIDILADSVHHETKVQLPTQGTFLKNATSFDNIALGVSTKDARVMPYSARRLLDLSFQALLDSGVDSRHCEIGCFMSGSLDLADRNTIDTEGSVSAQLHSIANRISYALDLTGPSVYLDTACNSSLTALHLAIGAIQRGDCAAALVGAAQINRDLSQWTTYVQTGVLAPDGMCRPLDAAGAGFGRGEGAVVIVLKTLKEALRDNDHIYCVVLGSAINATGSGMPPNVPNGAGQGDCIRKAYRRSGFKPADADYVELHATGTIVGDPIKANTAGSIFSKDQTAVFGGLKGNIGHLEVASFMASLVKACLIFENGTIPPTVNFSRPVDAINWDAFRIVVPVEPTPLGCRSSSGRSIISVTGFGIGGTMGHVVLQAPPPRNQTGILDSVAPVLFLVGGLSSHAVDQISHAILGMDIDDSETLRKCAVTLSRRARQLPWRKYMTVPISTHITDAPAALIPPESSPLAFVFSGQGPQHLEMGRQLFAEYPVFRKTILDLDAVYRRVRGVSLIESTGLFVPVGSQSSTPTVTLENSRWPVVIAVSAIAMVQMAMFDLCISAGIVPDMVLGHSAGETACLYASGAGSKEMAMEIAIARGESMTVTESEEVGMAMLACNTNRVSELISLVTDGVGVLEQACFNAPDSVTVSGGAALLDKLVGLAKRDGIFAQRIRTMLPAHSSYMDCIKKDFLARMDDIFARHASHAPRIPVYSTCHKEKFVEAFTASYFWDNCRNPVLFSKAISDLLPSSPVFVEISCHPVLSSSILSWGVPLSRVLCPMRRVATDKAHGISSTEPEVFLDTLGRLSLLGSNSLDLSGLYGPSTFKSKLIVHPLAIRNIPPPKSLSLQLRSSTADNSGPLSSSNLRITHNSHPDLAEHIIDGVPILPATGFIELLLESGANFLWDVEFLSILSLKPISPVEIELQRLNEAWSITTSIASREQEHARGFMDRSTPKKNPAVLDYESIFKHLPLLDFEGFYHSLEPFAAYGPRFQRVVRCHGGPLEVISEIQGPTPDELSDRYVLHPVVMDACLHGIAHTDLSKQYSKSIMYLPSRLDHFIFYRRKYGTGNWISHITLRHSTTDSRSYDVLISDSAGVALCELRNLTLRKFTSTGTTTVNRRFDLIFQPVAVNVNLPVLPTSFPARPDEHETELLHKALDCMALDTISESLSHDLVIGNDESRRRYLQFARRVVQERNDLKPLPGALTEFERQVAALFRDDHPHFIGTQIRRAVDVLYSDDLMTKFYSRDSQHNDVCIETAKAFSGILKSFRESGKRVVKILEVGAGTGLLTYHLIDEMKQHPDLLVEYTLTDISYALVAELARNIASVSVVPKAYDIGKDPGAQGIHADSYDVVVGLHVLHAAPIVDGTGWVNKPGSVWYDFIFGSFAEWFGYVDGRDHCTLPPTVWKEHLEAVDFINVQTCVERGANGRDFFFMAQKSFSCSMPAPDVHTDLRHIYPYEFGKEIELQRRLAAIDTAVASTVYVLALRGRDADSALGLCAVLRKEVPSWDLRLAIFESSVELSNPTPLLIRHIGAFIRGENVISFDRDGTAHVPRVALSPPPASTEQHCATHVIDDPADITVRIIQSTGISRLYNGFVGQVVQSDHPGVFPGEFVGGVVQGSPAEVLRVPINNIISTTKNTDVDYAGRLLGAILSSLINWSSLGPRTRVAVAIENERLASIVGQHGSIIPGIQVLLPDFRDPDISELVDLLVIDSVTYAQHNHLHRWIPRSGIVLLWDQVLTEIIRNDPSHDGHFTQVAPPSIPESIPVQPSRSRAAPPFRGDRAYVLLGGIGGLGVDLAVWMYKHGARHLVLTSRRGLDSLDPIEDAITVAKVTYLRTLDGLHLRLDKCDATDAKQMHLLLHSLPVPIAGCFHMTLVLSDRSFFKQTADTFRDVHNSKLGVFEVFSGQVEIESLDFFVALSSLSGLVGIPGQSNYSSACTALDGILAHYPNAFSLITPGIIDAGYLARASSNHIDRKNGMGNISAEDLWAYLEDGLRKMDDCPFNQYIPDMDWSYLDRRLGLPIKYSYILHPDSVRPAKPASQPQNGEGILAQVLELFEVSLSDFDPTQPLTTYGLDSISAAKLASILHPYSSFSQLQLLGGITWAEIEAQLQDPAQPVGDSSSGKATLVELPDPTAQPLVEICSGSGTPLIILPGITGSIGVFYGLQKHFKGALWGIQLTESTPLQSFEGLVGFWKQQICEKWPHGPYRFAAFSAGTLFGVALTKMMEDAGKEVVQLTFVDHCPVLWAREEAAAIFRADTAVEFRHLADEFGDVLVNIIADDPVVGSEIIDNFRSALCDLPAPISSRIEIENFRALMPLVFKFLQQLCSPNSEDSHTTFIEALNTWMSSLNAPMTVLIAEYGIVCSQVGDVWPDLGASSLSKPPKVHYVNGVGHFGLFGDERVAQILYSSAD</sequence>
<dbReference type="InterPro" id="IPR057326">
    <property type="entry name" value="KR_dom"/>
</dbReference>
<keyword evidence="4" id="KW-0511">Multifunctional enzyme</keyword>
<dbReference type="InterPro" id="IPR016035">
    <property type="entry name" value="Acyl_Trfase/lysoPLipase"/>
</dbReference>
<dbReference type="SUPFAM" id="SSF51735">
    <property type="entry name" value="NAD(P)-binding Rossmann-fold domains"/>
    <property type="match status" value="1"/>
</dbReference>
<gene>
    <name evidence="8" type="ORF">MVEN_01853900</name>
</gene>
<dbReference type="EMBL" id="JACAZI010000018">
    <property type="protein sequence ID" value="KAF7341189.1"/>
    <property type="molecule type" value="Genomic_DNA"/>
</dbReference>
<dbReference type="GO" id="GO:0004312">
    <property type="term" value="F:fatty acid synthase activity"/>
    <property type="evidence" value="ECO:0007669"/>
    <property type="project" value="TreeGrafter"/>
</dbReference>
<dbReference type="InterPro" id="IPR042104">
    <property type="entry name" value="PKS_dehydratase_sf"/>
</dbReference>
<dbReference type="Pfam" id="PF00975">
    <property type="entry name" value="Thioesterase"/>
    <property type="match status" value="1"/>
</dbReference>
<keyword evidence="9" id="KW-1185">Reference proteome</keyword>
<dbReference type="SMART" id="SM00825">
    <property type="entry name" value="PKS_KS"/>
    <property type="match status" value="1"/>
</dbReference>
<feature type="domain" description="PKS/mFAS DH" evidence="7">
    <location>
        <begin position="880"/>
        <end position="1153"/>
    </location>
</feature>
<keyword evidence="3" id="KW-0808">Transferase</keyword>
<dbReference type="InterPro" id="IPR029058">
    <property type="entry name" value="AB_hydrolase_fold"/>
</dbReference>
<dbReference type="PROSITE" id="PS52004">
    <property type="entry name" value="KS3_2"/>
    <property type="match status" value="1"/>
</dbReference>
<evidence type="ECO:0000256" key="2">
    <source>
        <dbReference type="ARBA" id="ARBA00022553"/>
    </source>
</evidence>
<organism evidence="8 9">
    <name type="scientific">Mycena venus</name>
    <dbReference type="NCBI Taxonomy" id="2733690"/>
    <lineage>
        <taxon>Eukaryota</taxon>
        <taxon>Fungi</taxon>
        <taxon>Dikarya</taxon>
        <taxon>Basidiomycota</taxon>
        <taxon>Agaricomycotina</taxon>
        <taxon>Agaricomycetes</taxon>
        <taxon>Agaricomycetidae</taxon>
        <taxon>Agaricales</taxon>
        <taxon>Marasmiineae</taxon>
        <taxon>Mycenaceae</taxon>
        <taxon>Mycena</taxon>
    </lineage>
</organism>
<dbReference type="InterPro" id="IPR014030">
    <property type="entry name" value="Ketoacyl_synth_N"/>
</dbReference>
<dbReference type="CDD" id="cd00833">
    <property type="entry name" value="PKS"/>
    <property type="match status" value="1"/>
</dbReference>
<dbReference type="Pfam" id="PF14765">
    <property type="entry name" value="PS-DH"/>
    <property type="match status" value="1"/>
</dbReference>
<dbReference type="InterPro" id="IPR006162">
    <property type="entry name" value="Ppantetheine_attach_site"/>
</dbReference>
<keyword evidence="1" id="KW-0596">Phosphopantetheine</keyword>
<reference evidence="8" key="1">
    <citation type="submission" date="2020-05" db="EMBL/GenBank/DDBJ databases">
        <title>Mycena genomes resolve the evolution of fungal bioluminescence.</title>
        <authorList>
            <person name="Tsai I.J."/>
        </authorList>
    </citation>
    <scope>NUCLEOTIDE SEQUENCE</scope>
    <source>
        <strain evidence="8">CCC161011</strain>
    </source>
</reference>
<dbReference type="InterPro" id="IPR014043">
    <property type="entry name" value="Acyl_transferase_dom"/>
</dbReference>
<dbReference type="SUPFAM" id="SSF52151">
    <property type="entry name" value="FabD/lysophospholipase-like"/>
    <property type="match status" value="1"/>
</dbReference>
<feature type="active site" description="Proton acceptor; for dehydratase activity" evidence="5">
    <location>
        <position position="916"/>
    </location>
</feature>
<dbReference type="InterPro" id="IPR032821">
    <property type="entry name" value="PKS_assoc"/>
</dbReference>
<dbReference type="InterPro" id="IPR020807">
    <property type="entry name" value="PKS_DH"/>
</dbReference>
<dbReference type="SUPFAM" id="SSF55048">
    <property type="entry name" value="Probable ACP-binding domain of malonyl-CoA ACP transacylase"/>
    <property type="match status" value="1"/>
</dbReference>
<comment type="caution">
    <text evidence="8">The sequence shown here is derived from an EMBL/GenBank/DDBJ whole genome shotgun (WGS) entry which is preliminary data.</text>
</comment>
<dbReference type="InterPro" id="IPR016039">
    <property type="entry name" value="Thiolase-like"/>
</dbReference>
<evidence type="ECO:0000259" key="6">
    <source>
        <dbReference type="PROSITE" id="PS52004"/>
    </source>
</evidence>
<dbReference type="SUPFAM" id="SSF53474">
    <property type="entry name" value="alpha/beta-Hydrolases"/>
    <property type="match status" value="1"/>
</dbReference>
<dbReference type="InterPro" id="IPR029063">
    <property type="entry name" value="SAM-dependent_MTases_sf"/>
</dbReference>
<dbReference type="InterPro" id="IPR020841">
    <property type="entry name" value="PKS_Beta-ketoAc_synthase_dom"/>
</dbReference>
<dbReference type="GO" id="GO:0006633">
    <property type="term" value="P:fatty acid biosynthetic process"/>
    <property type="evidence" value="ECO:0007669"/>
    <property type="project" value="TreeGrafter"/>
</dbReference>
<dbReference type="Pfam" id="PF00109">
    <property type="entry name" value="ketoacyl-synt"/>
    <property type="match status" value="1"/>
</dbReference>
<dbReference type="Gene3D" id="3.40.47.10">
    <property type="match status" value="1"/>
</dbReference>
<dbReference type="OrthoDB" id="329835at2759"/>
<dbReference type="PROSITE" id="PS00012">
    <property type="entry name" value="PHOSPHOPANTETHEINE"/>
    <property type="match status" value="1"/>
</dbReference>